<evidence type="ECO:0000313" key="2">
    <source>
        <dbReference type="EMBL" id="KUG09667.1"/>
    </source>
</evidence>
<keyword evidence="1" id="KW-0812">Transmembrane</keyword>
<dbReference type="RefSeq" id="WP_059067869.1">
    <property type="nucleotide sequence ID" value="NZ_LNAL01000003.1"/>
</dbReference>
<dbReference type="EMBL" id="LNAL01000003">
    <property type="protein sequence ID" value="KUG09667.1"/>
    <property type="molecule type" value="Genomic_DNA"/>
</dbReference>
<evidence type="ECO:0000313" key="3">
    <source>
        <dbReference type="Proteomes" id="UP000054223"/>
    </source>
</evidence>
<name>A0A9X0L6D6_SOLP1</name>
<dbReference type="Proteomes" id="UP000054223">
    <property type="component" value="Unassembled WGS sequence"/>
</dbReference>
<dbReference type="OrthoDB" id="9833951at2"/>
<keyword evidence="1" id="KW-1133">Transmembrane helix</keyword>
<gene>
    <name evidence="2" type="ORF">ASU33_18435</name>
</gene>
<dbReference type="AlphaFoldDB" id="A0A9X0L6D6"/>
<evidence type="ECO:0000256" key="1">
    <source>
        <dbReference type="SAM" id="Phobius"/>
    </source>
</evidence>
<feature type="transmembrane region" description="Helical" evidence="1">
    <location>
        <begin position="54"/>
        <end position="76"/>
    </location>
</feature>
<proteinExistence type="predicted"/>
<accession>A0A9X0L6D6</accession>
<keyword evidence="1" id="KW-0472">Membrane</keyword>
<organism evidence="2 3">
    <name type="scientific">Solirubrum puertoriconensis</name>
    <dbReference type="NCBI Taxonomy" id="1751427"/>
    <lineage>
        <taxon>Bacteria</taxon>
        <taxon>Pseudomonadati</taxon>
        <taxon>Bacteroidota</taxon>
        <taxon>Cytophagia</taxon>
        <taxon>Cytophagales</taxon>
    </lineage>
</organism>
<reference evidence="2 3" key="1">
    <citation type="submission" date="2015-11" db="EMBL/GenBank/DDBJ databases">
        <title>Solirubrum puertoriconensis gen. nov. an environmental bacteria isolated in Puerto Rico.</title>
        <authorList>
            <person name="Cuebas-Irizarry M.F."/>
            <person name="Montalvo-Rodriguez R."/>
        </authorList>
    </citation>
    <scope>NUCLEOTIDE SEQUENCE [LARGE SCALE GENOMIC DNA]</scope>
    <source>
        <strain evidence="2 3">MC1A</strain>
    </source>
</reference>
<keyword evidence="3" id="KW-1185">Reference proteome</keyword>
<comment type="caution">
    <text evidence="2">The sequence shown here is derived from an EMBL/GenBank/DDBJ whole genome shotgun (WGS) entry which is preliminary data.</text>
</comment>
<feature type="transmembrane region" description="Helical" evidence="1">
    <location>
        <begin position="27"/>
        <end position="48"/>
    </location>
</feature>
<protein>
    <recommendedName>
        <fullName evidence="4">YcxB-like protein domain-containing protein</fullName>
    </recommendedName>
</protein>
<sequence>MQPIVVSGVRVPFAEYRRLYFSLTYRSMMYFAVPLVIVVGIIIALGNVKYLATPWFYGPPLVLVLALVTAGLVYYLGQIRKSYEASGLADEALDYTFEPKRITVTGQHSDPLEVRWDTISEAQRRNNWLLLTTTAPATHLIDLGRLQAPATEAALLQLLSDKGIGLK</sequence>
<evidence type="ECO:0008006" key="4">
    <source>
        <dbReference type="Google" id="ProtNLM"/>
    </source>
</evidence>